<reference evidence="1 2" key="1">
    <citation type="submission" date="2023-09" db="EMBL/GenBank/DDBJ databases">
        <authorList>
            <person name="Page C.A."/>
            <person name="Perez-Diaz I.M."/>
        </authorList>
    </citation>
    <scope>NUCLEOTIDE SEQUENCE [LARGE SCALE GENOMIC DNA]</scope>
    <source>
        <strain evidence="1 2">Ll15</strain>
    </source>
</reference>
<protein>
    <submittedName>
        <fullName evidence="1">Uncharacterized protein</fullName>
    </submittedName>
</protein>
<dbReference type="EMBL" id="CP137624">
    <property type="protein sequence ID" value="WPK12693.1"/>
    <property type="molecule type" value="Genomic_DNA"/>
</dbReference>
<proteinExistence type="predicted"/>
<dbReference type="RefSeq" id="WP_293927910.1">
    <property type="nucleotide sequence ID" value="NZ_CP137624.1"/>
</dbReference>
<name>A0ABZ0S0Z6_9BACI</name>
<dbReference type="Proteomes" id="UP001322664">
    <property type="component" value="Chromosome"/>
</dbReference>
<organism evidence="1 2">
    <name type="scientific">Lysinibacillus louembei</name>
    <dbReference type="NCBI Taxonomy" id="1470088"/>
    <lineage>
        <taxon>Bacteria</taxon>
        <taxon>Bacillati</taxon>
        <taxon>Bacillota</taxon>
        <taxon>Bacilli</taxon>
        <taxon>Bacillales</taxon>
        <taxon>Bacillaceae</taxon>
        <taxon>Lysinibacillus</taxon>
    </lineage>
</organism>
<gene>
    <name evidence="1" type="ORF">R6U77_03045</name>
</gene>
<sequence length="45" mass="5483">MRMPALPRSRNEAEKKTIFQKLRSKLPQKWFAKKPFFKVPPRQKL</sequence>
<evidence type="ECO:0000313" key="1">
    <source>
        <dbReference type="EMBL" id="WPK12693.1"/>
    </source>
</evidence>
<accession>A0ABZ0S0Z6</accession>
<keyword evidence="2" id="KW-1185">Reference proteome</keyword>
<evidence type="ECO:0000313" key="2">
    <source>
        <dbReference type="Proteomes" id="UP001322664"/>
    </source>
</evidence>